<keyword evidence="2" id="KW-1185">Reference proteome</keyword>
<dbReference type="InterPro" id="IPR015946">
    <property type="entry name" value="KH_dom-like_a/b"/>
</dbReference>
<accession>A0A934Q6P4</accession>
<organism evidence="1 2">
    <name type="scientific">Leucobacter chromiisoli</name>
    <dbReference type="NCBI Taxonomy" id="2796471"/>
    <lineage>
        <taxon>Bacteria</taxon>
        <taxon>Bacillati</taxon>
        <taxon>Actinomycetota</taxon>
        <taxon>Actinomycetes</taxon>
        <taxon>Micrococcales</taxon>
        <taxon>Microbacteriaceae</taxon>
        <taxon>Leucobacter</taxon>
    </lineage>
</organism>
<dbReference type="SUPFAM" id="SSF82784">
    <property type="entry name" value="OsmC-like"/>
    <property type="match status" value="1"/>
</dbReference>
<dbReference type="InterPro" id="IPR036102">
    <property type="entry name" value="OsmC/Ohrsf"/>
</dbReference>
<dbReference type="AlphaFoldDB" id="A0A934Q6P4"/>
<dbReference type="PANTHER" id="PTHR42830:SF1">
    <property type="entry name" value="OSMOTICALLY INDUCIBLE FAMILY PROTEIN"/>
    <property type="match status" value="1"/>
</dbReference>
<dbReference type="NCBIfam" id="TIGR03562">
    <property type="entry name" value="osmo_induc_OsmC"/>
    <property type="match status" value="1"/>
</dbReference>
<dbReference type="GO" id="GO:0004601">
    <property type="term" value="F:peroxidase activity"/>
    <property type="evidence" value="ECO:0007669"/>
    <property type="project" value="InterPro"/>
</dbReference>
<gene>
    <name evidence="1" type="ORF">JD276_05165</name>
</gene>
<dbReference type="Pfam" id="PF02566">
    <property type="entry name" value="OsmC"/>
    <property type="match status" value="1"/>
</dbReference>
<dbReference type="PANTHER" id="PTHR42830">
    <property type="entry name" value="OSMOTICALLY INDUCIBLE FAMILY PROTEIN"/>
    <property type="match status" value="1"/>
</dbReference>
<dbReference type="Proteomes" id="UP000608530">
    <property type="component" value="Unassembled WGS sequence"/>
</dbReference>
<name>A0A934Q6P4_9MICO</name>
<evidence type="ECO:0000313" key="1">
    <source>
        <dbReference type="EMBL" id="MBK0418423.1"/>
    </source>
</evidence>
<comment type="caution">
    <text evidence="1">The sequence shown here is derived from an EMBL/GenBank/DDBJ whole genome shotgun (WGS) entry which is preliminary data.</text>
</comment>
<dbReference type="InterPro" id="IPR052707">
    <property type="entry name" value="OsmC_Ohr_Peroxiredoxin"/>
</dbReference>
<dbReference type="InterPro" id="IPR019904">
    <property type="entry name" value="Peroxiredoxin_OsmC"/>
</dbReference>
<dbReference type="InterPro" id="IPR003718">
    <property type="entry name" value="OsmC/Ohr_fam"/>
</dbReference>
<dbReference type="EMBL" id="JAEHOH010000006">
    <property type="protein sequence ID" value="MBK0418423.1"/>
    <property type="molecule type" value="Genomic_DNA"/>
</dbReference>
<sequence>MPTPIVNKASTVWNGDLTSGSGKTTLETSGVGTFDVNWKARGEESGAVTTPEELIAAAHATCYSMAFSNELASNGTPPTRLSTSAEVTFVAGTGITGIHLTVDGRVDGISEEDFQRIAEAAKIGCPVSQALKAVDITLSASLA</sequence>
<protein>
    <submittedName>
        <fullName evidence="1">OsmC family peroxiredoxin</fullName>
    </submittedName>
</protein>
<dbReference type="GO" id="GO:0006979">
    <property type="term" value="P:response to oxidative stress"/>
    <property type="evidence" value="ECO:0007669"/>
    <property type="project" value="InterPro"/>
</dbReference>
<dbReference type="RefSeq" id="WP_200114548.1">
    <property type="nucleotide sequence ID" value="NZ_JAEHOH010000006.1"/>
</dbReference>
<evidence type="ECO:0000313" key="2">
    <source>
        <dbReference type="Proteomes" id="UP000608530"/>
    </source>
</evidence>
<proteinExistence type="predicted"/>
<reference evidence="1" key="1">
    <citation type="submission" date="2020-12" db="EMBL/GenBank/DDBJ databases">
        <title>Leucobacter sp. CAS1, isolated from Chromium sludge.</title>
        <authorList>
            <person name="Xu Z."/>
        </authorList>
    </citation>
    <scope>NUCLEOTIDE SEQUENCE</scope>
    <source>
        <strain evidence="1">CSA1</strain>
    </source>
</reference>
<dbReference type="Gene3D" id="3.30.300.20">
    <property type="match status" value="1"/>
</dbReference>